<name>A0A3B0KN82_DROGU</name>
<dbReference type="FunFam" id="2.60.40.60:FF:000308">
    <property type="entry name" value="Cadherin 74A, isoform A"/>
    <property type="match status" value="1"/>
</dbReference>
<keyword evidence="2" id="KW-1003">Cell membrane</keyword>
<dbReference type="STRING" id="7266.A0A3B0KN82"/>
<dbReference type="OrthoDB" id="6491773at2759"/>
<dbReference type="FunFam" id="2.60.40.60:FF:000039">
    <property type="entry name" value="FAT atypical cadherin 3"/>
    <property type="match status" value="1"/>
</dbReference>
<dbReference type="FunFam" id="2.60.40.60:FF:000266">
    <property type="entry name" value="Cadherin 23"/>
    <property type="match status" value="1"/>
</dbReference>
<dbReference type="GO" id="GO:0048731">
    <property type="term" value="P:system development"/>
    <property type="evidence" value="ECO:0007669"/>
    <property type="project" value="UniProtKB-ARBA"/>
</dbReference>
<dbReference type="FunFam" id="2.60.40.60:FF:000124">
    <property type="entry name" value="Cadherin-related family member 1"/>
    <property type="match status" value="1"/>
</dbReference>
<sequence>MLPLGLPLLLVLLLCSSRSMAQLLNHPPQFVPGTGDMSRFSLSENTPVGSPIFQLKGTDPEGGRLKYSISGPVFSVDRETGVVRLRQELDRETQDTIEVIISITDEGVYGTEPNTVSQRREIPVRDYNDNQPTFIGRPYTASASESLPVGAELNVEPAIIVVDRDEGINAEVQLSCVEENDICDIFAVRAVKISDGNYTARVALKQPLDFESRPSYIMTISASDSAHENRLSSLATISINVIDIQDQPPVFTNAPYSATVAENTPAGVSILTVKAIDGDVGIPRDIFLSLEDEPFGHFELVPFGDPREGSAVLQTTAEPLDRENAEILQNGGVYVFSIRATELIDGAIPAEHSITRVTIVVTDVDDHQPTFSASHFNVSIAENLANGMPLPGLSIFVDDRDMGENSRYQLALRNVANSEGVFAISPTEAQGRTPVVVKVLDASRLDYDVPDPEQRKFEFDLVAQVKGVEKAKARVEIHLLDANDNAPVFAQPTYRFTAAENMSIDALIGHVKATDADSGEFGRVRYVLKGFGADNFNVDSETGGLYLQRQLDYEKQSSYSLTVVAVDGGGRESNANLFVGVVDVNDNHPSFESKEYSRTIREGAAIFEPQFFVRAHDSDGPTQGNGRVTYAIVSENSIAGNVFRIEPDTGEIIIQKAARSMDTERGEYELLVSATDFGVPPLSNTTRVLVRVGISGNQRPIFRGHFQNVENLPIIGPPSYRVSIPENAAPGYNVTSVSAHDPDGLDSLLRYRIVGANDNFEIDEESGVITVSTQAHIDRDSNMNSFEIIVNAVDSGTPIPETATSTVYVNVKDINDERPKFEQASYAAYVSERTAIGESVLRVKAIDKDLNSRLEYSLLGGVQATTKAGVSITNRSSYRVQEAFRIDSQSGEIFVNSSLRHDVAAIIIFTVQVRDLNAEVDPEGQVDSTEVTVYVQSFQDTNPVFKNPGWSSSRPVIDIKIKEEMPIDSALFILQAEDPVTRQPITSFELIEPKQLEYFQIAERTGEVILKKRLDYEALAEAGYGPEFELQVRASSADRQRSTVSRLNISVENVNDNSPRFEQSSYRATIIENRMHPERVVRVRALDKDAELNDRDERLGYHKIVYSLQGEHAMLFEINNLTGEVIVARDQTIDRERTPHIRLQVKAEDSPGKPTDAKQSVVDLLIDVLDVNDNAPAFTQKKYSTVIPENAQIDSFVLQLEALDADEGLGGEVRYELVNEGEANGLFKINPKTGLLSTRRNLTGKGRAEPYILIVRAQDNGGQLPKQPTLSTDVDVRIFIGDVSANDGVPYFVAPRVGQMANVTENAVIGAPVFQVIANDPDDESTPSGTITYRILPDTVDAEAFAIDTHTGLITTRQSLDRETKNMYKIILEVSDNGQPKQSVTRILQIAVLDVDDHEPRFAREIDEGPLAMSVSEAEPAGTVVGSFSAVDEDMGENAAIDYVIIEGNNEQIFTIERTNDSLALLKTSQPIDRELVESFLLTVKCLKLGEPGYKFIGDAYDRQDPSHLRIAIRVLDIDDNLPQFEQPDPTVGIRINVPIDTVVTTLRASDADAEAPPITLSIENVTFVPQFYKRSRQLAVGNLQNLFTLNNRTGELRTGGSFLDYVDGYFLMRVAANNSAQPKRQAHSHLKVFVIRDKSLLKFVFARPPNEIQHNIRPFQEQLQKKLKPLGLELHVLDTQVFTRPDMSLDFTATSSCFQMFKDGTALSLREMQKLMNSQQLRQELIDIYAAYGVSEVESCSVRRVHAAAIFAGMLTSAGAWLVFLATLIGLAALISLCTACCLKKKFKRHSKRSLQASLRSPTEHTPTSYSYSMPAVLYSEPIYGPL</sequence>
<dbReference type="PANTHER" id="PTHR24028">
    <property type="entry name" value="CADHERIN-87A"/>
    <property type="match status" value="1"/>
</dbReference>
<feature type="domain" description="Cadherin" evidence="17">
    <location>
        <begin position="592"/>
        <end position="702"/>
    </location>
</feature>
<dbReference type="FunFam" id="2.60.40.60:FF:000296">
    <property type="entry name" value="Cadherin 74A, isoform A"/>
    <property type="match status" value="1"/>
</dbReference>
<evidence type="ECO:0000256" key="11">
    <source>
        <dbReference type="ARBA" id="ARBA00023157"/>
    </source>
</evidence>
<dbReference type="PRINTS" id="PR00205">
    <property type="entry name" value="CADHERIN"/>
</dbReference>
<dbReference type="FunFam" id="2.60.40.60:FF:000420">
    <property type="entry name" value="Cadherin 74A, isoform A"/>
    <property type="match status" value="1"/>
</dbReference>
<dbReference type="GO" id="GO:0048513">
    <property type="term" value="P:animal organ development"/>
    <property type="evidence" value="ECO:0007669"/>
    <property type="project" value="UniProtKB-ARBA"/>
</dbReference>
<dbReference type="FunFam" id="2.60.40.60:FF:000316">
    <property type="entry name" value="Cadherin 74A, isoform A"/>
    <property type="match status" value="1"/>
</dbReference>
<dbReference type="FunFam" id="2.60.40.60:FF:000384">
    <property type="entry name" value="Cadherin 74A, isoform A"/>
    <property type="match status" value="1"/>
</dbReference>
<dbReference type="GO" id="GO:0001736">
    <property type="term" value="P:establishment of planar polarity"/>
    <property type="evidence" value="ECO:0007669"/>
    <property type="project" value="UniProtKB-ARBA"/>
</dbReference>
<evidence type="ECO:0000259" key="17">
    <source>
        <dbReference type="PROSITE" id="PS50268"/>
    </source>
</evidence>
<comment type="function">
    <text evidence="13">Cadherins are calcium-dependent cell adhesion proteins. They preferentially interact with themselves in a homophilic manner in connecting cells.</text>
</comment>
<keyword evidence="7 14" id="KW-0106">Calcium</keyword>
<dbReference type="Proteomes" id="UP000268350">
    <property type="component" value="Unassembled WGS sequence"/>
</dbReference>
<dbReference type="SUPFAM" id="SSF49313">
    <property type="entry name" value="Cadherin-like"/>
    <property type="match status" value="14"/>
</dbReference>
<evidence type="ECO:0000256" key="16">
    <source>
        <dbReference type="SAM" id="SignalP"/>
    </source>
</evidence>
<evidence type="ECO:0000256" key="15">
    <source>
        <dbReference type="SAM" id="Phobius"/>
    </source>
</evidence>
<feature type="domain" description="Cadherin" evidence="17">
    <location>
        <begin position="490"/>
        <end position="591"/>
    </location>
</feature>
<feature type="domain" description="Cadherin" evidence="17">
    <location>
        <begin position="822"/>
        <end position="945"/>
    </location>
</feature>
<dbReference type="InterPro" id="IPR050174">
    <property type="entry name" value="Protocadherin/Cadherin-CA"/>
</dbReference>
<evidence type="ECO:0000256" key="6">
    <source>
        <dbReference type="ARBA" id="ARBA00022737"/>
    </source>
</evidence>
<evidence type="ECO:0000256" key="4">
    <source>
        <dbReference type="ARBA" id="ARBA00022692"/>
    </source>
</evidence>
<protein>
    <submittedName>
        <fullName evidence="18">Blast:Cadherin-23</fullName>
    </submittedName>
</protein>
<evidence type="ECO:0000256" key="1">
    <source>
        <dbReference type="ARBA" id="ARBA00004251"/>
    </source>
</evidence>
<evidence type="ECO:0000256" key="3">
    <source>
        <dbReference type="ARBA" id="ARBA00022536"/>
    </source>
</evidence>
<keyword evidence="3" id="KW-0245">EGF-like domain</keyword>
<organism evidence="18 19">
    <name type="scientific">Drosophila guanche</name>
    <name type="common">Fruit fly</name>
    <dbReference type="NCBI Taxonomy" id="7266"/>
    <lineage>
        <taxon>Eukaryota</taxon>
        <taxon>Metazoa</taxon>
        <taxon>Ecdysozoa</taxon>
        <taxon>Arthropoda</taxon>
        <taxon>Hexapoda</taxon>
        <taxon>Insecta</taxon>
        <taxon>Pterygota</taxon>
        <taxon>Neoptera</taxon>
        <taxon>Endopterygota</taxon>
        <taxon>Diptera</taxon>
        <taxon>Brachycera</taxon>
        <taxon>Muscomorpha</taxon>
        <taxon>Ephydroidea</taxon>
        <taxon>Drosophilidae</taxon>
        <taxon>Drosophila</taxon>
        <taxon>Sophophora</taxon>
    </lineage>
</organism>
<feature type="signal peptide" evidence="16">
    <location>
        <begin position="1"/>
        <end position="21"/>
    </location>
</feature>
<dbReference type="GO" id="GO:0005886">
    <property type="term" value="C:plasma membrane"/>
    <property type="evidence" value="ECO:0007669"/>
    <property type="project" value="UniProtKB-SubCell"/>
</dbReference>
<evidence type="ECO:0000256" key="7">
    <source>
        <dbReference type="ARBA" id="ARBA00022837"/>
    </source>
</evidence>
<dbReference type="GO" id="GO:0005509">
    <property type="term" value="F:calcium ion binding"/>
    <property type="evidence" value="ECO:0007669"/>
    <property type="project" value="UniProtKB-UniRule"/>
</dbReference>
<comment type="subcellular location">
    <subcellularLocation>
        <location evidence="1">Cell membrane</location>
        <topology evidence="1">Single-pass type I membrane protein</topology>
    </subcellularLocation>
</comment>
<feature type="domain" description="Cadherin" evidence="17">
    <location>
        <begin position="953"/>
        <end position="1061"/>
    </location>
</feature>
<keyword evidence="9 15" id="KW-1133">Transmembrane helix</keyword>
<accession>A0A3B0KN82</accession>
<feature type="domain" description="Cadherin" evidence="17">
    <location>
        <begin position="1179"/>
        <end position="1292"/>
    </location>
</feature>
<dbReference type="PANTHER" id="PTHR24028:SF263">
    <property type="entry name" value="CADHERIN-RELATED FAMILY MEMBER 1"/>
    <property type="match status" value="1"/>
</dbReference>
<dbReference type="GO" id="GO:0030154">
    <property type="term" value="P:cell differentiation"/>
    <property type="evidence" value="ECO:0007669"/>
    <property type="project" value="UniProtKB-ARBA"/>
</dbReference>
<dbReference type="GO" id="GO:0007163">
    <property type="term" value="P:establishment or maintenance of cell polarity"/>
    <property type="evidence" value="ECO:0007669"/>
    <property type="project" value="UniProtKB-ARBA"/>
</dbReference>
<feature type="transmembrane region" description="Helical" evidence="15">
    <location>
        <begin position="1761"/>
        <end position="1784"/>
    </location>
</feature>
<dbReference type="Pfam" id="PF00028">
    <property type="entry name" value="Cadherin"/>
    <property type="match status" value="10"/>
</dbReference>
<feature type="domain" description="Cadherin" evidence="17">
    <location>
        <begin position="252"/>
        <end position="371"/>
    </location>
</feature>
<dbReference type="PROSITE" id="PS50268">
    <property type="entry name" value="CADHERIN_2"/>
    <property type="match status" value="13"/>
</dbReference>
<dbReference type="FunFam" id="2.60.40.60:FF:000337">
    <property type="entry name" value="Cadherin 74A, isoform A"/>
    <property type="match status" value="1"/>
</dbReference>
<dbReference type="EMBL" id="OUUW01000012">
    <property type="protein sequence ID" value="SPP87306.1"/>
    <property type="molecule type" value="Genomic_DNA"/>
</dbReference>
<evidence type="ECO:0000256" key="8">
    <source>
        <dbReference type="ARBA" id="ARBA00022889"/>
    </source>
</evidence>
<feature type="domain" description="Cadherin" evidence="17">
    <location>
        <begin position="1295"/>
        <end position="1402"/>
    </location>
</feature>
<keyword evidence="10 15" id="KW-0472">Membrane</keyword>
<proteinExistence type="predicted"/>
<feature type="domain" description="Cadherin" evidence="17">
    <location>
        <begin position="1407"/>
        <end position="1525"/>
    </location>
</feature>
<keyword evidence="4 15" id="KW-0812">Transmembrane</keyword>
<dbReference type="PROSITE" id="PS00232">
    <property type="entry name" value="CADHERIN_1"/>
    <property type="match status" value="3"/>
</dbReference>
<feature type="domain" description="Cadherin" evidence="17">
    <location>
        <begin position="135"/>
        <end position="251"/>
    </location>
</feature>
<evidence type="ECO:0000313" key="19">
    <source>
        <dbReference type="Proteomes" id="UP000268350"/>
    </source>
</evidence>
<evidence type="ECO:0000256" key="10">
    <source>
        <dbReference type="ARBA" id="ARBA00023136"/>
    </source>
</evidence>
<keyword evidence="6" id="KW-0677">Repeat</keyword>
<dbReference type="FunFam" id="2.60.40.60:FF:000098">
    <property type="entry name" value="cadherin-23 isoform X1"/>
    <property type="match status" value="1"/>
</dbReference>
<dbReference type="InterPro" id="IPR002126">
    <property type="entry name" value="Cadherin-like_dom"/>
</dbReference>
<keyword evidence="12" id="KW-0325">Glycoprotein</keyword>
<dbReference type="InterPro" id="IPR020894">
    <property type="entry name" value="Cadherin_CS"/>
</dbReference>
<evidence type="ECO:0000256" key="5">
    <source>
        <dbReference type="ARBA" id="ARBA00022729"/>
    </source>
</evidence>
<dbReference type="FunFam" id="2.60.40.60:FF:000168">
    <property type="entry name" value="Cadherin-related family member 2"/>
    <property type="match status" value="1"/>
</dbReference>
<dbReference type="SMART" id="SM00112">
    <property type="entry name" value="CA"/>
    <property type="match status" value="14"/>
</dbReference>
<keyword evidence="11" id="KW-1015">Disulfide bond</keyword>
<dbReference type="InterPro" id="IPR015919">
    <property type="entry name" value="Cadherin-like_sf"/>
</dbReference>
<evidence type="ECO:0000256" key="9">
    <source>
        <dbReference type="ARBA" id="ARBA00022989"/>
    </source>
</evidence>
<evidence type="ECO:0000256" key="12">
    <source>
        <dbReference type="ARBA" id="ARBA00023180"/>
    </source>
</evidence>
<keyword evidence="5 16" id="KW-0732">Signal</keyword>
<dbReference type="FunFam" id="2.60.40.60:FF:000351">
    <property type="entry name" value="Cadherin 74A, isoform A"/>
    <property type="match status" value="1"/>
</dbReference>
<evidence type="ECO:0000256" key="14">
    <source>
        <dbReference type="PROSITE-ProRule" id="PRU00043"/>
    </source>
</evidence>
<dbReference type="CDD" id="cd11304">
    <property type="entry name" value="Cadherin_repeat"/>
    <property type="match status" value="13"/>
</dbReference>
<dbReference type="FunFam" id="2.60.40.60:FF:000368">
    <property type="entry name" value="Cadherin 74A, isoform A"/>
    <property type="match status" value="1"/>
</dbReference>
<feature type="domain" description="Cadherin" evidence="17">
    <location>
        <begin position="1062"/>
        <end position="1178"/>
    </location>
</feature>
<reference evidence="19" key="1">
    <citation type="submission" date="2018-01" db="EMBL/GenBank/DDBJ databases">
        <authorList>
            <person name="Alioto T."/>
            <person name="Alioto T."/>
        </authorList>
    </citation>
    <scope>NUCLEOTIDE SEQUENCE [LARGE SCALE GENOMIC DNA]</scope>
</reference>
<keyword evidence="8" id="KW-0130">Cell adhesion</keyword>
<keyword evidence="19" id="KW-1185">Reference proteome</keyword>
<feature type="domain" description="Cadherin" evidence="17">
    <location>
        <begin position="716"/>
        <end position="821"/>
    </location>
</feature>
<evidence type="ECO:0000313" key="18">
    <source>
        <dbReference type="EMBL" id="SPP87306.1"/>
    </source>
</evidence>
<feature type="domain" description="Cadherin" evidence="17">
    <location>
        <begin position="372"/>
        <end position="489"/>
    </location>
</feature>
<gene>
    <name evidence="18" type="ORF">DGUA_6G009674</name>
</gene>
<dbReference type="GO" id="GO:0007156">
    <property type="term" value="P:homophilic cell adhesion via plasma membrane adhesion molecules"/>
    <property type="evidence" value="ECO:0007669"/>
    <property type="project" value="InterPro"/>
</dbReference>
<evidence type="ECO:0000256" key="13">
    <source>
        <dbReference type="ARBA" id="ARBA00059331"/>
    </source>
</evidence>
<feature type="chain" id="PRO_5017263735" evidence="16">
    <location>
        <begin position="22"/>
        <end position="1828"/>
    </location>
</feature>
<dbReference type="GO" id="GO:0048589">
    <property type="term" value="P:developmental growth"/>
    <property type="evidence" value="ECO:0007669"/>
    <property type="project" value="UniProtKB-ARBA"/>
</dbReference>
<dbReference type="Gene3D" id="2.60.40.60">
    <property type="entry name" value="Cadherins"/>
    <property type="match status" value="14"/>
</dbReference>
<evidence type="ECO:0000256" key="2">
    <source>
        <dbReference type="ARBA" id="ARBA00022475"/>
    </source>
</evidence>
<dbReference type="FunFam" id="2.60.40.60:FF:000118">
    <property type="entry name" value="protocadherin Fat 4"/>
    <property type="match status" value="1"/>
</dbReference>
<feature type="domain" description="Cadherin" evidence="17">
    <location>
        <begin position="34"/>
        <end position="134"/>
    </location>
</feature>